<dbReference type="Proteomes" id="UP000008520">
    <property type="component" value="Chromosome"/>
</dbReference>
<protein>
    <submittedName>
        <fullName evidence="1">Uncharacterized protein</fullName>
    </submittedName>
</protein>
<dbReference type="AlphaFoldDB" id="F9VEX3"/>
<dbReference type="KEGG" id="lgv:LCGL_1414"/>
<proteinExistence type="predicted"/>
<accession>F9VEX3</accession>
<organism evidence="1 2">
    <name type="scientific">Lactococcus garvieae (strain Lg2)</name>
    <name type="common">Enterococcus seriolicida</name>
    <dbReference type="NCBI Taxonomy" id="420890"/>
    <lineage>
        <taxon>Bacteria</taxon>
        <taxon>Bacillati</taxon>
        <taxon>Bacillota</taxon>
        <taxon>Bacilli</taxon>
        <taxon>Lactobacillales</taxon>
        <taxon>Streptococcaceae</taxon>
        <taxon>Lactococcus</taxon>
    </lineage>
</organism>
<reference evidence="1 2" key="1">
    <citation type="journal article" date="2011" name="PLoS ONE">
        <title>Complete genome sequence and comparative analysis of the fish pathogen Lactococcus garvieae.</title>
        <authorList>
            <person name="Morita H."/>
            <person name="Toh H."/>
            <person name="Oshima K."/>
            <person name="Yoshizaki M."/>
            <person name="Kawanishi M."/>
            <person name="Nakaya K."/>
            <person name="Suzuki T."/>
            <person name="Miyauchi E."/>
            <person name="Ishii Y."/>
            <person name="Tanabe S."/>
            <person name="Murakami M."/>
            <person name="Hattori M."/>
        </authorList>
    </citation>
    <scope>NUCLEOTIDE SEQUENCE [LARGE SCALE GENOMIC DNA]</scope>
    <source>
        <strain evidence="1 2">Lg2</strain>
    </source>
</reference>
<dbReference type="HOGENOM" id="CLU_2825650_0_0_9"/>
<keyword evidence="2" id="KW-1185">Reference proteome</keyword>
<gene>
    <name evidence="1" type="ordered locus">LCGL_1414</name>
</gene>
<evidence type="ECO:0000313" key="1">
    <source>
        <dbReference type="EMBL" id="BAK60874.1"/>
    </source>
</evidence>
<evidence type="ECO:0000313" key="2">
    <source>
        <dbReference type="Proteomes" id="UP000008520"/>
    </source>
</evidence>
<dbReference type="EMBL" id="AP009333">
    <property type="protein sequence ID" value="BAK60874.1"/>
    <property type="molecule type" value="Genomic_DNA"/>
</dbReference>
<sequence>MIVNKNLLKKSKAEVMGAAFQNKIITFKVREEIFSIFYLERRSKCYFIRERIYGINGKNSSWRRID</sequence>
<name>F9VEX3_LACGL</name>
<dbReference type="STRING" id="420890.LCGL_1414"/>